<dbReference type="SUPFAM" id="SSF53098">
    <property type="entry name" value="Ribonuclease H-like"/>
    <property type="match status" value="1"/>
</dbReference>
<dbReference type="InterPro" id="IPR044730">
    <property type="entry name" value="RNase_H-like_dom_plant"/>
</dbReference>
<dbReference type="InterPro" id="IPR036397">
    <property type="entry name" value="RNaseH_sf"/>
</dbReference>
<dbReference type="CDD" id="cd06222">
    <property type="entry name" value="RNase_H_like"/>
    <property type="match status" value="1"/>
</dbReference>
<dbReference type="GO" id="GO:0003676">
    <property type="term" value="F:nucleic acid binding"/>
    <property type="evidence" value="ECO:0007669"/>
    <property type="project" value="InterPro"/>
</dbReference>
<dbReference type="AlphaFoldDB" id="A0AAW1XBJ2"/>
<protein>
    <recommendedName>
        <fullName evidence="1">RNase H type-1 domain-containing protein</fullName>
    </recommendedName>
</protein>
<dbReference type="PANTHER" id="PTHR47074">
    <property type="entry name" value="BNAC02G40300D PROTEIN"/>
    <property type="match status" value="1"/>
</dbReference>
<proteinExistence type="predicted"/>
<dbReference type="GO" id="GO:0004523">
    <property type="term" value="F:RNA-DNA hybrid ribonuclease activity"/>
    <property type="evidence" value="ECO:0007669"/>
    <property type="project" value="InterPro"/>
</dbReference>
<evidence type="ECO:0000313" key="3">
    <source>
        <dbReference type="Proteomes" id="UP001457282"/>
    </source>
</evidence>
<dbReference type="InterPro" id="IPR002156">
    <property type="entry name" value="RNaseH_domain"/>
</dbReference>
<dbReference type="Pfam" id="PF13456">
    <property type="entry name" value="RVT_3"/>
    <property type="match status" value="1"/>
</dbReference>
<dbReference type="InterPro" id="IPR012337">
    <property type="entry name" value="RNaseH-like_sf"/>
</dbReference>
<dbReference type="EMBL" id="JBEDUW010000004">
    <property type="protein sequence ID" value="KAK9934373.1"/>
    <property type="molecule type" value="Genomic_DNA"/>
</dbReference>
<name>A0AAW1XBJ2_RUBAR</name>
<evidence type="ECO:0000259" key="1">
    <source>
        <dbReference type="Pfam" id="PF13456"/>
    </source>
</evidence>
<accession>A0AAW1XBJ2</accession>
<dbReference type="InterPro" id="IPR052929">
    <property type="entry name" value="RNase_H-like_EbsB-rel"/>
</dbReference>
<sequence>MRNLVAELCILRQVSILGRPSKAPKIIEVMWHSPPIFQIKINIDGAARGSPGLADFGGIFHDHLGRVLGCFAGSLGITYALEAELQAVIHAIHLASQKVSGFWIRVIFQGARGGQAVRAEKCFGFALAKIIQSNLDLKAKVENRVKWPLTDSSLPSCCVCSTAGIKSV</sequence>
<organism evidence="2 3">
    <name type="scientific">Rubus argutus</name>
    <name type="common">Southern blackberry</name>
    <dbReference type="NCBI Taxonomy" id="59490"/>
    <lineage>
        <taxon>Eukaryota</taxon>
        <taxon>Viridiplantae</taxon>
        <taxon>Streptophyta</taxon>
        <taxon>Embryophyta</taxon>
        <taxon>Tracheophyta</taxon>
        <taxon>Spermatophyta</taxon>
        <taxon>Magnoliopsida</taxon>
        <taxon>eudicotyledons</taxon>
        <taxon>Gunneridae</taxon>
        <taxon>Pentapetalae</taxon>
        <taxon>rosids</taxon>
        <taxon>fabids</taxon>
        <taxon>Rosales</taxon>
        <taxon>Rosaceae</taxon>
        <taxon>Rosoideae</taxon>
        <taxon>Rosoideae incertae sedis</taxon>
        <taxon>Rubus</taxon>
    </lineage>
</organism>
<comment type="caution">
    <text evidence="2">The sequence shown here is derived from an EMBL/GenBank/DDBJ whole genome shotgun (WGS) entry which is preliminary data.</text>
</comment>
<dbReference type="Gene3D" id="3.30.420.10">
    <property type="entry name" value="Ribonuclease H-like superfamily/Ribonuclease H"/>
    <property type="match status" value="1"/>
</dbReference>
<dbReference type="Proteomes" id="UP001457282">
    <property type="component" value="Unassembled WGS sequence"/>
</dbReference>
<reference evidence="2 3" key="1">
    <citation type="journal article" date="2023" name="G3 (Bethesda)">
        <title>A chromosome-length genome assembly and annotation of blackberry (Rubus argutus, cv. 'Hillquist').</title>
        <authorList>
            <person name="Bruna T."/>
            <person name="Aryal R."/>
            <person name="Dudchenko O."/>
            <person name="Sargent D.J."/>
            <person name="Mead D."/>
            <person name="Buti M."/>
            <person name="Cavallini A."/>
            <person name="Hytonen T."/>
            <person name="Andres J."/>
            <person name="Pham M."/>
            <person name="Weisz D."/>
            <person name="Mascagni F."/>
            <person name="Usai G."/>
            <person name="Natali L."/>
            <person name="Bassil N."/>
            <person name="Fernandez G.E."/>
            <person name="Lomsadze A."/>
            <person name="Armour M."/>
            <person name="Olukolu B."/>
            <person name="Poorten T."/>
            <person name="Britton C."/>
            <person name="Davik J."/>
            <person name="Ashrafi H."/>
            <person name="Aiden E.L."/>
            <person name="Borodovsky M."/>
            <person name="Worthington M."/>
        </authorList>
    </citation>
    <scope>NUCLEOTIDE SEQUENCE [LARGE SCALE GENOMIC DNA]</scope>
    <source>
        <strain evidence="2">PI 553951</strain>
    </source>
</reference>
<evidence type="ECO:0000313" key="2">
    <source>
        <dbReference type="EMBL" id="KAK9934373.1"/>
    </source>
</evidence>
<dbReference type="PANTHER" id="PTHR47074:SF75">
    <property type="entry name" value="RNASE H TYPE-1 DOMAIN-CONTAINING PROTEIN"/>
    <property type="match status" value="1"/>
</dbReference>
<feature type="domain" description="RNase H type-1" evidence="1">
    <location>
        <begin position="42"/>
        <end position="97"/>
    </location>
</feature>
<gene>
    <name evidence="2" type="ORF">M0R45_021520</name>
</gene>
<keyword evidence="3" id="KW-1185">Reference proteome</keyword>